<dbReference type="Proteomes" id="UP000250443">
    <property type="component" value="Unassembled WGS sequence"/>
</dbReference>
<reference evidence="2 3" key="1">
    <citation type="submission" date="2018-06" db="EMBL/GenBank/DDBJ databases">
        <authorList>
            <consortium name="Pathogen Informatics"/>
            <person name="Doyle S."/>
        </authorList>
    </citation>
    <scope>NUCLEOTIDE SEQUENCE [LARGE SCALE GENOMIC DNA]</scope>
    <source>
        <strain evidence="2 3">NCTC11842</strain>
    </source>
</reference>
<dbReference type="RefSeq" id="WP_073450351.1">
    <property type="nucleotide sequence ID" value="NZ_FQYS01000010.1"/>
</dbReference>
<name>A0A2X2CRK6_PSELU</name>
<evidence type="ECO:0000313" key="3">
    <source>
        <dbReference type="Proteomes" id="UP000250443"/>
    </source>
</evidence>
<gene>
    <name evidence="1" type="ORF">IRZ65_00605</name>
    <name evidence="2" type="ORF">NCTC11842_03408</name>
</gene>
<dbReference type="EMBL" id="JADMCD010000001">
    <property type="protein sequence ID" value="MBF8639180.1"/>
    <property type="molecule type" value="Genomic_DNA"/>
</dbReference>
<sequence>MSHRYLVIDSSAFTSPQLEAYLSARPKNRVIISDSTAVQLFQPEQWVTARNGLFKQYKDRIFFSDSSGPILQAELEGRKPSILAAPLTRAFNATIAAEGEEEARQLAYIHKNLLDIEDEYLANRKVFLNTLITHMSKALQDNPAVIQDRDAAIHLAAATAQRGLAKGFSPSLLDAPYSVFLKAYPLAARYVALLASLLVEHIQATGTAAKVNATAIIETFTQRDNVLIASLFDGLLSTDENTNAAFVALKQTLAVLSKVGAQSVH</sequence>
<reference evidence="1 4" key="2">
    <citation type="submission" date="2020-10" db="EMBL/GenBank/DDBJ databases">
        <title>Genome sequences of Pseudomonas isolates.</title>
        <authorList>
            <person name="Wessels L."/>
            <person name="Reich F."/>
            <person name="Hammerl J."/>
        </authorList>
    </citation>
    <scope>NUCLEOTIDE SEQUENCE [LARGE SCALE GENOMIC DNA]</scope>
    <source>
        <strain evidence="1 4">20-MO00624-0</strain>
    </source>
</reference>
<dbReference type="AlphaFoldDB" id="A0A2X2CRK6"/>
<accession>A0A2X2CRK6</accession>
<evidence type="ECO:0000313" key="1">
    <source>
        <dbReference type="EMBL" id="MBF8639180.1"/>
    </source>
</evidence>
<evidence type="ECO:0000313" key="2">
    <source>
        <dbReference type="EMBL" id="SPZ09824.1"/>
    </source>
</evidence>
<dbReference type="EMBL" id="UAUF01000013">
    <property type="protein sequence ID" value="SPZ09824.1"/>
    <property type="molecule type" value="Genomic_DNA"/>
</dbReference>
<proteinExistence type="predicted"/>
<keyword evidence="4" id="KW-1185">Reference proteome</keyword>
<protein>
    <submittedName>
        <fullName evidence="2">Uncharacterized protein</fullName>
    </submittedName>
</protein>
<dbReference type="Proteomes" id="UP000626180">
    <property type="component" value="Unassembled WGS sequence"/>
</dbReference>
<evidence type="ECO:0000313" key="4">
    <source>
        <dbReference type="Proteomes" id="UP000626180"/>
    </source>
</evidence>
<organism evidence="2 3">
    <name type="scientific">Pseudomonas luteola</name>
    <dbReference type="NCBI Taxonomy" id="47886"/>
    <lineage>
        <taxon>Bacteria</taxon>
        <taxon>Pseudomonadati</taxon>
        <taxon>Pseudomonadota</taxon>
        <taxon>Gammaproteobacteria</taxon>
        <taxon>Pseudomonadales</taxon>
        <taxon>Pseudomonadaceae</taxon>
        <taxon>Pseudomonas</taxon>
    </lineage>
</organism>